<dbReference type="AlphaFoldDB" id="A0A9N9FKI3"/>
<accession>A0A9N9FKI3</accession>
<reference evidence="1" key="1">
    <citation type="submission" date="2021-06" db="EMBL/GenBank/DDBJ databases">
        <authorList>
            <person name="Kallberg Y."/>
            <person name="Tangrot J."/>
            <person name="Rosling A."/>
        </authorList>
    </citation>
    <scope>NUCLEOTIDE SEQUENCE</scope>
    <source>
        <strain evidence="1">UK204</strain>
    </source>
</reference>
<organism evidence="1 2">
    <name type="scientific">Funneliformis caledonium</name>
    <dbReference type="NCBI Taxonomy" id="1117310"/>
    <lineage>
        <taxon>Eukaryota</taxon>
        <taxon>Fungi</taxon>
        <taxon>Fungi incertae sedis</taxon>
        <taxon>Mucoromycota</taxon>
        <taxon>Glomeromycotina</taxon>
        <taxon>Glomeromycetes</taxon>
        <taxon>Glomerales</taxon>
        <taxon>Glomeraceae</taxon>
        <taxon>Funneliformis</taxon>
    </lineage>
</organism>
<evidence type="ECO:0000313" key="1">
    <source>
        <dbReference type="EMBL" id="CAG8543382.1"/>
    </source>
</evidence>
<protein>
    <submittedName>
        <fullName evidence="1">15513_t:CDS:1</fullName>
    </submittedName>
</protein>
<keyword evidence="2" id="KW-1185">Reference proteome</keyword>
<gene>
    <name evidence="1" type="ORF">FCALED_LOCUS5751</name>
</gene>
<dbReference type="Proteomes" id="UP000789570">
    <property type="component" value="Unassembled WGS sequence"/>
</dbReference>
<dbReference type="EMBL" id="CAJVPQ010001285">
    <property type="protein sequence ID" value="CAG8543382.1"/>
    <property type="molecule type" value="Genomic_DNA"/>
</dbReference>
<sequence>MEQHFHNHMLIPTNPQEIWIHCVKTMFQFVTKKTYKWHGLIYGRIVWQELDYDPTKSQYIASESNINPNPILIAENSDNEDNDAEFCGNAIIKNKILLNEVNFYLYNEGVIAL</sequence>
<proteinExistence type="predicted"/>
<name>A0A9N9FKI3_9GLOM</name>
<comment type="caution">
    <text evidence="1">The sequence shown here is derived from an EMBL/GenBank/DDBJ whole genome shotgun (WGS) entry which is preliminary data.</text>
</comment>
<evidence type="ECO:0000313" key="2">
    <source>
        <dbReference type="Proteomes" id="UP000789570"/>
    </source>
</evidence>